<keyword evidence="12" id="KW-1003">Cell membrane</keyword>
<dbReference type="InterPro" id="IPR008250">
    <property type="entry name" value="ATPase_P-typ_transduc_dom_A_sf"/>
</dbReference>
<keyword evidence="9 12" id="KW-0472">Membrane</keyword>
<comment type="subcellular location">
    <subcellularLocation>
        <location evidence="12">Cell membrane</location>
    </subcellularLocation>
    <subcellularLocation>
        <location evidence="1">Membrane</location>
        <topology evidence="1">Multi-pass membrane protein</topology>
    </subcellularLocation>
</comment>
<proteinExistence type="inferred from homology"/>
<dbReference type="InterPro" id="IPR036163">
    <property type="entry name" value="HMA_dom_sf"/>
</dbReference>
<evidence type="ECO:0000256" key="6">
    <source>
        <dbReference type="ARBA" id="ARBA00022840"/>
    </source>
</evidence>
<dbReference type="EMBL" id="BAABWD010000006">
    <property type="protein sequence ID" value="GAA6133020.1"/>
    <property type="molecule type" value="Genomic_DNA"/>
</dbReference>
<feature type="transmembrane region" description="Helical" evidence="12">
    <location>
        <begin position="663"/>
        <end position="685"/>
    </location>
</feature>
<accession>A0ABP9ZUB5</accession>
<evidence type="ECO:0000313" key="15">
    <source>
        <dbReference type="Proteomes" id="UP001486808"/>
    </source>
</evidence>
<dbReference type="InterPro" id="IPR023299">
    <property type="entry name" value="ATPase_P-typ_cyto_dom_N"/>
</dbReference>
<dbReference type="SUPFAM" id="SSF56784">
    <property type="entry name" value="HAD-like"/>
    <property type="match status" value="1"/>
</dbReference>
<feature type="transmembrane region" description="Helical" evidence="12">
    <location>
        <begin position="332"/>
        <end position="359"/>
    </location>
</feature>
<dbReference type="InterPro" id="IPR059000">
    <property type="entry name" value="ATPase_P-type_domA"/>
</dbReference>
<keyword evidence="15" id="KW-1185">Reference proteome</keyword>
<dbReference type="SFLD" id="SFLDS00003">
    <property type="entry name" value="Haloacid_Dehalogenase"/>
    <property type="match status" value="1"/>
</dbReference>
<dbReference type="InterPro" id="IPR018303">
    <property type="entry name" value="ATPase_P-typ_P_site"/>
</dbReference>
<dbReference type="NCBIfam" id="TIGR01494">
    <property type="entry name" value="ATPase_P-type"/>
    <property type="match status" value="1"/>
</dbReference>
<dbReference type="PROSITE" id="PS01229">
    <property type="entry name" value="COF_2"/>
    <property type="match status" value="1"/>
</dbReference>
<evidence type="ECO:0000256" key="11">
    <source>
        <dbReference type="ARBA" id="ARBA00047308"/>
    </source>
</evidence>
<evidence type="ECO:0000256" key="5">
    <source>
        <dbReference type="ARBA" id="ARBA00022741"/>
    </source>
</evidence>
<dbReference type="Gene3D" id="3.40.1110.10">
    <property type="entry name" value="Calcium-transporting ATPase, cytoplasmic domain N"/>
    <property type="match status" value="1"/>
</dbReference>
<dbReference type="PRINTS" id="PR00119">
    <property type="entry name" value="CATATPASE"/>
</dbReference>
<dbReference type="InterPro" id="IPR044492">
    <property type="entry name" value="P_typ_ATPase_HD_dom"/>
</dbReference>
<gene>
    <name evidence="14" type="ORF">NBRC116187_33800</name>
</gene>
<dbReference type="Gene3D" id="3.40.50.1000">
    <property type="entry name" value="HAD superfamily/HAD-like"/>
    <property type="match status" value="1"/>
</dbReference>
<reference evidence="14 15" key="1">
    <citation type="submission" date="2024-04" db="EMBL/GenBank/DDBJ databases">
        <title>Draft genome sequence of Halopseudomonas sabulinigri NBRC 116187.</title>
        <authorList>
            <person name="Miyakawa T."/>
            <person name="Kusuya Y."/>
            <person name="Miura T."/>
        </authorList>
    </citation>
    <scope>NUCLEOTIDE SEQUENCE [LARGE SCALE GENOMIC DNA]</scope>
    <source>
        <strain evidence="14 15">4NH20-0042</strain>
    </source>
</reference>
<dbReference type="PANTHER" id="PTHR48085:SF5">
    <property type="entry name" value="CADMIUM_ZINC-TRANSPORTING ATPASE HMA4-RELATED"/>
    <property type="match status" value="1"/>
</dbReference>
<feature type="transmembrane region" description="Helical" evidence="12">
    <location>
        <begin position="73"/>
        <end position="92"/>
    </location>
</feature>
<dbReference type="PANTHER" id="PTHR48085">
    <property type="entry name" value="CADMIUM/ZINC-TRANSPORTING ATPASE HMA2-RELATED"/>
    <property type="match status" value="1"/>
</dbReference>
<evidence type="ECO:0000256" key="4">
    <source>
        <dbReference type="ARBA" id="ARBA00022723"/>
    </source>
</evidence>
<evidence type="ECO:0000256" key="9">
    <source>
        <dbReference type="ARBA" id="ARBA00023136"/>
    </source>
</evidence>
<keyword evidence="7" id="KW-1278">Translocase</keyword>
<evidence type="ECO:0000256" key="7">
    <source>
        <dbReference type="ARBA" id="ARBA00022967"/>
    </source>
</evidence>
<dbReference type="Pfam" id="PF00122">
    <property type="entry name" value="E1-E2_ATPase"/>
    <property type="match status" value="1"/>
</dbReference>
<dbReference type="PRINTS" id="PR00120">
    <property type="entry name" value="HATPASE"/>
</dbReference>
<sequence length="688" mass="72686">MCCPVEERLIRGKLEGQPGVGQLQFDLLQRQLTLEHAPKQRDAILQSLRELGFKPQLLGPQATSPPGTAQKSWWPLALGAVLALAAEVLHFIGQAPEWSVALLALAAIACSGISTYRKGWLALRNLSPNINALMSLAVTGAVLIGQWPEAAMVMVLFAVAELIEARSLDRARDAIAGLMALSPEQARVQLADGSWVLREVAEVAVGARVRVAPGERVALDGEVRAGQSALNQAPITGESLPVEKAPGDQLFAGTINLTGELEYRVTAPAAQSTLARIILAVEQAQAERAPMQRFVDRFAAVYTPLVMLLALLVAIVPPLLLGWPWYDWIYRALVLLVVACPCALVISTPVTIVSGLAAAARMGILIKGGVYLEQGHRLQVLALDKTGTLTEGRPQQTDCVRLVSAAELPVAQLAASLAARSDHPVSQAIARHAATAGQSILPVTGFQAVPGQGVRGQIGAADYHLGNHRLVDSLGLGSPALRAQLQALEQQGKSAVVLCSNAAPLAILAVADRLKSSSQEAIAQLHALGVGTLMLSGDNAPTVAAMAAQAGIDEAHGELLPEHKLARIAQQQASGRRVAMVGDGINDAPALAKADIGFAMGAAGSDSAIETADVALMDDDLRKIPQFIRLSRRSMRILWQNIALALGIKVVFLLLTLMGMATLWMAVFADMGTSLLVVANGLRLLRQR</sequence>
<dbReference type="SUPFAM" id="SSF81653">
    <property type="entry name" value="Calcium ATPase, transduction domain A"/>
    <property type="match status" value="1"/>
</dbReference>
<keyword evidence="6 12" id="KW-0067">ATP-binding</keyword>
<evidence type="ECO:0000256" key="3">
    <source>
        <dbReference type="ARBA" id="ARBA00022692"/>
    </source>
</evidence>
<dbReference type="Gene3D" id="2.70.150.10">
    <property type="entry name" value="Calcium-transporting ATPase, cytoplasmic transduction domain A"/>
    <property type="match status" value="1"/>
</dbReference>
<protein>
    <recommendedName>
        <fullName evidence="10">P-type Zn(2+) transporter</fullName>
        <ecNumber evidence="10">7.2.2.12</ecNumber>
    </recommendedName>
</protein>
<comment type="catalytic activity">
    <reaction evidence="11">
        <text>Zn(2+)(in) + ATP + H2O = Zn(2+)(out) + ADP + phosphate + H(+)</text>
        <dbReference type="Rhea" id="RHEA:20621"/>
        <dbReference type="ChEBI" id="CHEBI:15377"/>
        <dbReference type="ChEBI" id="CHEBI:15378"/>
        <dbReference type="ChEBI" id="CHEBI:29105"/>
        <dbReference type="ChEBI" id="CHEBI:30616"/>
        <dbReference type="ChEBI" id="CHEBI:43474"/>
        <dbReference type="ChEBI" id="CHEBI:456216"/>
        <dbReference type="EC" id="7.2.2.12"/>
    </reaction>
</comment>
<feature type="transmembrane region" description="Helical" evidence="12">
    <location>
        <begin position="637"/>
        <end position="657"/>
    </location>
</feature>
<dbReference type="NCBIfam" id="TIGR01525">
    <property type="entry name" value="ATPase-IB_hvy"/>
    <property type="match status" value="1"/>
</dbReference>
<evidence type="ECO:0000256" key="2">
    <source>
        <dbReference type="ARBA" id="ARBA00006024"/>
    </source>
</evidence>
<dbReference type="Pfam" id="PF00702">
    <property type="entry name" value="Hydrolase"/>
    <property type="match status" value="1"/>
</dbReference>
<dbReference type="SUPFAM" id="SSF55008">
    <property type="entry name" value="HMA, heavy metal-associated domain"/>
    <property type="match status" value="1"/>
</dbReference>
<keyword evidence="4 12" id="KW-0479">Metal-binding</keyword>
<dbReference type="PROSITE" id="PS00154">
    <property type="entry name" value="ATPASE_E1_E2"/>
    <property type="match status" value="1"/>
</dbReference>
<dbReference type="PROSITE" id="PS50846">
    <property type="entry name" value="HMA_2"/>
    <property type="match status" value="1"/>
</dbReference>
<keyword evidence="8 12" id="KW-1133">Transmembrane helix</keyword>
<dbReference type="InterPro" id="IPR051014">
    <property type="entry name" value="Cation_Transport_ATPase_IB"/>
</dbReference>
<dbReference type="InterPro" id="IPR006121">
    <property type="entry name" value="HMA_dom"/>
</dbReference>
<dbReference type="SFLD" id="SFLDF00027">
    <property type="entry name" value="p-type_atpase"/>
    <property type="match status" value="1"/>
</dbReference>
<dbReference type="EC" id="7.2.2.12" evidence="10"/>
<organism evidence="14 15">
    <name type="scientific">Halopseudomonas sabulinigri</name>
    <dbReference type="NCBI Taxonomy" id="472181"/>
    <lineage>
        <taxon>Bacteria</taxon>
        <taxon>Pseudomonadati</taxon>
        <taxon>Pseudomonadota</taxon>
        <taxon>Gammaproteobacteria</taxon>
        <taxon>Pseudomonadales</taxon>
        <taxon>Pseudomonadaceae</taxon>
        <taxon>Halopseudomonas</taxon>
    </lineage>
</organism>
<evidence type="ECO:0000256" key="8">
    <source>
        <dbReference type="ARBA" id="ARBA00022989"/>
    </source>
</evidence>
<keyword evidence="3 12" id="KW-0812">Transmembrane</keyword>
<feature type="transmembrane region" description="Helical" evidence="12">
    <location>
        <begin position="99"/>
        <end position="116"/>
    </location>
</feature>
<dbReference type="InterPro" id="IPR036412">
    <property type="entry name" value="HAD-like_sf"/>
</dbReference>
<evidence type="ECO:0000256" key="1">
    <source>
        <dbReference type="ARBA" id="ARBA00004141"/>
    </source>
</evidence>
<dbReference type="InterPro" id="IPR023298">
    <property type="entry name" value="ATPase_P-typ_TM_dom_sf"/>
</dbReference>
<evidence type="ECO:0000256" key="10">
    <source>
        <dbReference type="ARBA" id="ARBA00039097"/>
    </source>
</evidence>
<comment type="similarity">
    <text evidence="2 12">Belongs to the cation transport ATPase (P-type) (TC 3.A.3) family. Type IB subfamily.</text>
</comment>
<feature type="domain" description="HMA" evidence="13">
    <location>
        <begin position="1"/>
        <end position="56"/>
    </location>
</feature>
<dbReference type="InterPro" id="IPR023214">
    <property type="entry name" value="HAD_sf"/>
</dbReference>
<feature type="transmembrane region" description="Helical" evidence="12">
    <location>
        <begin position="298"/>
        <end position="320"/>
    </location>
</feature>
<name>A0ABP9ZUB5_9GAMM</name>
<comment type="caution">
    <text evidence="14">The sequence shown here is derived from an EMBL/GenBank/DDBJ whole genome shotgun (WGS) entry which is preliminary data.</text>
</comment>
<dbReference type="Proteomes" id="UP001486808">
    <property type="component" value="Unassembled WGS sequence"/>
</dbReference>
<dbReference type="InterPro" id="IPR001757">
    <property type="entry name" value="P_typ_ATPase"/>
</dbReference>
<dbReference type="SFLD" id="SFLDG00002">
    <property type="entry name" value="C1.7:_P-type_atpase_like"/>
    <property type="match status" value="1"/>
</dbReference>
<dbReference type="SUPFAM" id="SSF81665">
    <property type="entry name" value="Calcium ATPase, transmembrane domain M"/>
    <property type="match status" value="1"/>
</dbReference>
<evidence type="ECO:0000259" key="13">
    <source>
        <dbReference type="PROSITE" id="PS50846"/>
    </source>
</evidence>
<keyword evidence="5 12" id="KW-0547">Nucleotide-binding</keyword>
<evidence type="ECO:0000313" key="14">
    <source>
        <dbReference type="EMBL" id="GAA6133020.1"/>
    </source>
</evidence>
<dbReference type="InterPro" id="IPR027256">
    <property type="entry name" value="P-typ_ATPase_IB"/>
</dbReference>
<evidence type="ECO:0000256" key="12">
    <source>
        <dbReference type="RuleBase" id="RU362081"/>
    </source>
</evidence>